<evidence type="ECO:0000313" key="1">
    <source>
        <dbReference type="EMBL" id="CAG8722822.1"/>
    </source>
</evidence>
<dbReference type="EMBL" id="CAJVPW010030069">
    <property type="protein sequence ID" value="CAG8722822.1"/>
    <property type="molecule type" value="Genomic_DNA"/>
</dbReference>
<proteinExistence type="predicted"/>
<name>A0ACA9PWD6_9GLOM</name>
<comment type="caution">
    <text evidence="1">The sequence shown here is derived from an EMBL/GenBank/DDBJ whole genome shotgun (WGS) entry which is preliminary data.</text>
</comment>
<sequence>KFYTIAKRFSNPNPNPNYYINLCITVENDNEFEDNIDQYDEEGESETKN</sequence>
<feature type="non-terminal residue" evidence="1">
    <location>
        <position position="1"/>
    </location>
</feature>
<reference evidence="1" key="1">
    <citation type="submission" date="2021-06" db="EMBL/GenBank/DDBJ databases">
        <authorList>
            <person name="Kallberg Y."/>
            <person name="Tangrot J."/>
            <person name="Rosling A."/>
        </authorList>
    </citation>
    <scope>NUCLEOTIDE SEQUENCE</scope>
    <source>
        <strain evidence="1">28 12/20/2015</strain>
    </source>
</reference>
<keyword evidence="2" id="KW-1185">Reference proteome</keyword>
<evidence type="ECO:0000313" key="2">
    <source>
        <dbReference type="Proteomes" id="UP000789366"/>
    </source>
</evidence>
<protein>
    <submittedName>
        <fullName evidence="1">7420_t:CDS:1</fullName>
    </submittedName>
</protein>
<feature type="non-terminal residue" evidence="1">
    <location>
        <position position="49"/>
    </location>
</feature>
<dbReference type="Proteomes" id="UP000789366">
    <property type="component" value="Unassembled WGS sequence"/>
</dbReference>
<organism evidence="1 2">
    <name type="scientific">Cetraspora pellucida</name>
    <dbReference type="NCBI Taxonomy" id="1433469"/>
    <lineage>
        <taxon>Eukaryota</taxon>
        <taxon>Fungi</taxon>
        <taxon>Fungi incertae sedis</taxon>
        <taxon>Mucoromycota</taxon>
        <taxon>Glomeromycotina</taxon>
        <taxon>Glomeromycetes</taxon>
        <taxon>Diversisporales</taxon>
        <taxon>Gigasporaceae</taxon>
        <taxon>Cetraspora</taxon>
    </lineage>
</organism>
<gene>
    <name evidence="1" type="ORF">SPELUC_LOCUS12546</name>
</gene>
<accession>A0ACA9PWD6</accession>